<accession>A0A328ALE2</accession>
<evidence type="ECO:0000256" key="4">
    <source>
        <dbReference type="ARBA" id="ARBA00023136"/>
    </source>
</evidence>
<feature type="transmembrane region" description="Helical" evidence="5">
    <location>
        <begin position="269"/>
        <end position="292"/>
    </location>
</feature>
<dbReference type="NCBIfam" id="TIGR00945">
    <property type="entry name" value="tatC"/>
    <property type="match status" value="1"/>
</dbReference>
<dbReference type="PRINTS" id="PR01840">
    <property type="entry name" value="TATCFAMILY"/>
</dbReference>
<comment type="subcellular location">
    <subcellularLocation>
        <location evidence="5">Cell membrane</location>
        <topology evidence="5">Multi-pass membrane protein</topology>
    </subcellularLocation>
    <subcellularLocation>
        <location evidence="1">Membrane</location>
        <topology evidence="1">Multi-pass membrane protein</topology>
    </subcellularLocation>
</comment>
<keyword evidence="7" id="KW-1185">Reference proteome</keyword>
<dbReference type="OrthoDB" id="9777044at2"/>
<keyword evidence="5" id="KW-1003">Cell membrane</keyword>
<evidence type="ECO:0000256" key="3">
    <source>
        <dbReference type="ARBA" id="ARBA00022989"/>
    </source>
</evidence>
<reference evidence="7" key="1">
    <citation type="submission" date="2018-05" db="EMBL/GenBank/DDBJ databases">
        <authorList>
            <person name="Li X."/>
        </authorList>
    </citation>
    <scope>NUCLEOTIDE SEQUENCE [LARGE SCALE GENOMIC DNA]</scope>
    <source>
        <strain evidence="7">LX32</strain>
    </source>
</reference>
<dbReference type="InterPro" id="IPR019820">
    <property type="entry name" value="Sec-indep_translocase_CS"/>
</dbReference>
<dbReference type="PROSITE" id="PS01218">
    <property type="entry name" value="TATC"/>
    <property type="match status" value="1"/>
</dbReference>
<feature type="transmembrane region" description="Helical" evidence="5">
    <location>
        <begin position="76"/>
        <end position="98"/>
    </location>
</feature>
<feature type="transmembrane region" description="Helical" evidence="5">
    <location>
        <begin position="213"/>
        <end position="240"/>
    </location>
</feature>
<keyword evidence="2 5" id="KW-0812">Transmembrane</keyword>
<dbReference type="GO" id="GO:0065002">
    <property type="term" value="P:intracellular protein transmembrane transport"/>
    <property type="evidence" value="ECO:0007669"/>
    <property type="project" value="TreeGrafter"/>
</dbReference>
<feature type="transmembrane region" description="Helical" evidence="5">
    <location>
        <begin position="247"/>
        <end position="263"/>
    </location>
</feature>
<dbReference type="Proteomes" id="UP000249254">
    <property type="component" value="Unassembled WGS sequence"/>
</dbReference>
<dbReference type="InterPro" id="IPR002033">
    <property type="entry name" value="TatC"/>
</dbReference>
<keyword evidence="5" id="KW-0653">Protein transport</keyword>
<sequence length="305" mass="33223">MSDYTSDEAEIEASRAPLLDHLVELRQRLITCIIAFFAAFLVCFYFAGPLFEFLLRPFSIAAQLLALRHDTHASDLGAQALAMLTGAKNMFLALIGVLDLPTPTGKVTSLVFTAPLEFFFTKVKLAAFGAIILAFPVLAWQVYAFVAPGLYKRERRAFLPFLVAAPALFVMGAALVYYMIMPFVLWFSLSQQIVGTAGISVQLLPKVSDYFDLITTLVICFGLFFQLPVVLTLVAMAGLVSSRTLLSGWRFAVAGIVIAAAIVTPPDPISMTLLALPIILLYFISIGCVRLIEGRRAREDAAAAA</sequence>
<evidence type="ECO:0000313" key="7">
    <source>
        <dbReference type="Proteomes" id="UP000249254"/>
    </source>
</evidence>
<keyword evidence="4 5" id="KW-0472">Membrane</keyword>
<organism evidence="6 7">
    <name type="scientific">Phenylobacterium soli</name>
    <dbReference type="NCBI Taxonomy" id="2170551"/>
    <lineage>
        <taxon>Bacteria</taxon>
        <taxon>Pseudomonadati</taxon>
        <taxon>Pseudomonadota</taxon>
        <taxon>Alphaproteobacteria</taxon>
        <taxon>Caulobacterales</taxon>
        <taxon>Caulobacteraceae</taxon>
        <taxon>Phenylobacterium</taxon>
    </lineage>
</organism>
<evidence type="ECO:0000256" key="2">
    <source>
        <dbReference type="ARBA" id="ARBA00022692"/>
    </source>
</evidence>
<feature type="transmembrane region" description="Helical" evidence="5">
    <location>
        <begin position="158"/>
        <end position="180"/>
    </location>
</feature>
<dbReference type="GO" id="GO:0033281">
    <property type="term" value="C:TAT protein transport complex"/>
    <property type="evidence" value="ECO:0007669"/>
    <property type="project" value="UniProtKB-UniRule"/>
</dbReference>
<dbReference type="AlphaFoldDB" id="A0A328ALE2"/>
<comment type="similarity">
    <text evidence="5">Belongs to the TatC family.</text>
</comment>
<feature type="transmembrane region" description="Helical" evidence="5">
    <location>
        <begin position="28"/>
        <end position="55"/>
    </location>
</feature>
<dbReference type="HAMAP" id="MF_00902">
    <property type="entry name" value="TatC"/>
    <property type="match status" value="1"/>
</dbReference>
<dbReference type="RefSeq" id="WP_111529480.1">
    <property type="nucleotide sequence ID" value="NZ_JBHRSG010000003.1"/>
</dbReference>
<dbReference type="Pfam" id="PF00902">
    <property type="entry name" value="TatC"/>
    <property type="match status" value="1"/>
</dbReference>
<dbReference type="GO" id="GO:0043953">
    <property type="term" value="P:protein transport by the Tat complex"/>
    <property type="evidence" value="ECO:0007669"/>
    <property type="project" value="UniProtKB-UniRule"/>
</dbReference>
<gene>
    <name evidence="5 6" type="primary">tatC</name>
    <name evidence="6" type="ORF">DJ017_15040</name>
</gene>
<name>A0A328ALE2_9CAUL</name>
<proteinExistence type="inferred from homology"/>
<comment type="function">
    <text evidence="5">Part of the twin-arginine translocation (Tat) system that transports large folded proteins containing a characteristic twin-arginine motif in their signal peptide across membranes. Together with TatB, TatC is part of a receptor directly interacting with Tat signal peptides.</text>
</comment>
<comment type="subunit">
    <text evidence="5">The Tat system comprises two distinct complexes: a TatABC complex, containing multiple copies of TatA, TatB and TatC subunits, and a separate TatA complex, containing only TatA subunits. Substrates initially bind to the TatABC complex, which probably triggers association of the separate TatA complex to form the active translocon.</text>
</comment>
<protein>
    <recommendedName>
        <fullName evidence="5">Sec-independent protein translocase protein TatC</fullName>
    </recommendedName>
</protein>
<evidence type="ECO:0000256" key="5">
    <source>
        <dbReference type="HAMAP-Rule" id="MF_00902"/>
    </source>
</evidence>
<dbReference type="PANTHER" id="PTHR30371">
    <property type="entry name" value="SEC-INDEPENDENT PROTEIN TRANSLOCASE PROTEIN TATC"/>
    <property type="match status" value="1"/>
</dbReference>
<evidence type="ECO:0000313" key="6">
    <source>
        <dbReference type="EMBL" id="RAK55732.1"/>
    </source>
</evidence>
<feature type="transmembrane region" description="Helical" evidence="5">
    <location>
        <begin position="125"/>
        <end position="146"/>
    </location>
</feature>
<dbReference type="EMBL" id="QFYQ01000001">
    <property type="protein sequence ID" value="RAK55732.1"/>
    <property type="molecule type" value="Genomic_DNA"/>
</dbReference>
<comment type="caution">
    <text evidence="6">The sequence shown here is derived from an EMBL/GenBank/DDBJ whole genome shotgun (WGS) entry which is preliminary data.</text>
</comment>
<dbReference type="PANTHER" id="PTHR30371:SF0">
    <property type="entry name" value="SEC-INDEPENDENT PROTEIN TRANSLOCASE PROTEIN TATC, CHLOROPLASTIC-RELATED"/>
    <property type="match status" value="1"/>
</dbReference>
<dbReference type="GO" id="GO:0009977">
    <property type="term" value="F:proton motive force dependent protein transmembrane transporter activity"/>
    <property type="evidence" value="ECO:0007669"/>
    <property type="project" value="TreeGrafter"/>
</dbReference>
<evidence type="ECO:0000256" key="1">
    <source>
        <dbReference type="ARBA" id="ARBA00004141"/>
    </source>
</evidence>
<keyword evidence="5" id="KW-0813">Transport</keyword>
<keyword evidence="3 5" id="KW-1133">Transmembrane helix</keyword>
<keyword evidence="5" id="KW-0811">Translocation</keyword>